<evidence type="ECO:0000313" key="9">
    <source>
        <dbReference type="EMBL" id="KAH7121681.1"/>
    </source>
</evidence>
<dbReference type="GO" id="GO:0016020">
    <property type="term" value="C:membrane"/>
    <property type="evidence" value="ECO:0007669"/>
    <property type="project" value="UniProtKB-SubCell"/>
</dbReference>
<dbReference type="PROSITE" id="PS50850">
    <property type="entry name" value="MFS"/>
    <property type="match status" value="1"/>
</dbReference>
<feature type="transmembrane region" description="Helical" evidence="7">
    <location>
        <begin position="132"/>
        <end position="151"/>
    </location>
</feature>
<evidence type="ECO:0000256" key="6">
    <source>
        <dbReference type="ARBA" id="ARBA00023136"/>
    </source>
</evidence>
<evidence type="ECO:0000259" key="8">
    <source>
        <dbReference type="PROSITE" id="PS50850"/>
    </source>
</evidence>
<dbReference type="Pfam" id="PF00083">
    <property type="entry name" value="Sugar_tr"/>
    <property type="match status" value="2"/>
</dbReference>
<keyword evidence="4 7" id="KW-0812">Transmembrane</keyword>
<feature type="transmembrane region" description="Helical" evidence="7">
    <location>
        <begin position="101"/>
        <end position="120"/>
    </location>
</feature>
<evidence type="ECO:0000256" key="7">
    <source>
        <dbReference type="SAM" id="Phobius"/>
    </source>
</evidence>
<feature type="transmembrane region" description="Helical" evidence="7">
    <location>
        <begin position="71"/>
        <end position="94"/>
    </location>
</feature>
<keyword evidence="10" id="KW-1185">Reference proteome</keyword>
<evidence type="ECO:0000256" key="4">
    <source>
        <dbReference type="ARBA" id="ARBA00022692"/>
    </source>
</evidence>
<keyword evidence="5 7" id="KW-1133">Transmembrane helix</keyword>
<dbReference type="InterPro" id="IPR020846">
    <property type="entry name" value="MFS_dom"/>
</dbReference>
<keyword evidence="6 7" id="KW-0472">Membrane</keyword>
<accession>A0A9P9IID2</accession>
<dbReference type="Proteomes" id="UP000738349">
    <property type="component" value="Unassembled WGS sequence"/>
</dbReference>
<evidence type="ECO:0000256" key="1">
    <source>
        <dbReference type="ARBA" id="ARBA00004141"/>
    </source>
</evidence>
<name>A0A9P9IID2_9HYPO</name>
<evidence type="ECO:0000256" key="5">
    <source>
        <dbReference type="ARBA" id="ARBA00022989"/>
    </source>
</evidence>
<dbReference type="GO" id="GO:0005351">
    <property type="term" value="F:carbohydrate:proton symporter activity"/>
    <property type="evidence" value="ECO:0007669"/>
    <property type="project" value="TreeGrafter"/>
</dbReference>
<comment type="caution">
    <text evidence="9">The sequence shown here is derived from an EMBL/GenBank/DDBJ whole genome shotgun (WGS) entry which is preliminary data.</text>
</comment>
<feature type="transmembrane region" description="Helical" evidence="7">
    <location>
        <begin position="382"/>
        <end position="402"/>
    </location>
</feature>
<keyword evidence="9" id="KW-0762">Sugar transport</keyword>
<protein>
    <submittedName>
        <fullName evidence="9">Sugar transporter</fullName>
    </submittedName>
</protein>
<dbReference type="InterPro" id="IPR005828">
    <property type="entry name" value="MFS_sugar_transport-like"/>
</dbReference>
<comment type="subcellular location">
    <subcellularLocation>
        <location evidence="1">Membrane</location>
        <topology evidence="1">Multi-pass membrane protein</topology>
    </subcellularLocation>
</comment>
<organism evidence="9 10">
    <name type="scientific">Dactylonectria macrodidyma</name>
    <dbReference type="NCBI Taxonomy" id="307937"/>
    <lineage>
        <taxon>Eukaryota</taxon>
        <taxon>Fungi</taxon>
        <taxon>Dikarya</taxon>
        <taxon>Ascomycota</taxon>
        <taxon>Pezizomycotina</taxon>
        <taxon>Sordariomycetes</taxon>
        <taxon>Hypocreomycetidae</taxon>
        <taxon>Hypocreales</taxon>
        <taxon>Nectriaceae</taxon>
        <taxon>Dactylonectria</taxon>
    </lineage>
</organism>
<proteinExistence type="inferred from homology"/>
<sequence length="473" mass="51521">MALSVSEKPAVETSATATASSHQMPSLLKLSFSLVSMVMFGSAVGYDGSMSGGLLALSQWTGFMDNPAGSWLGFINAIYWVAFGIGIPVAGWAANRYGRKFTVYMSFIPLIIGTVLETAAPSPAVWIVGRTFLGFPSAIFGNVVPLIVAECAYPSQRGVLTSLYFTGFYIGATVAAWATFGVRNFLDSWSWRTICVLQLLCPLLGLPGLFLCPESPRWLVSKGRTEEARTMLINTHGGGTYDQVVEEEMTEIETALAQEALVEGGGYSQMFSTKPNLHRTAITLTLGIFSQWIGNGVVSYYLPLILNTAGVTSVTDQTLISGCLQIWNWIFAVAGASAVERFGRRKLFLLSFVIMFLSYIVITSCSGSFAETGTKAVGTAVVPSYLFTLRATISQFIFNTFVNPIALEAIGWKYYIAFAVLLLVYGIIVFFIFPETRGYSLEQITLIFEGETPEQVNSKRDLDGKVQATDNKE</sequence>
<feature type="domain" description="Major facilitator superfamily (MFS) profile" evidence="8">
    <location>
        <begin position="33"/>
        <end position="473"/>
    </location>
</feature>
<gene>
    <name evidence="9" type="ORF">EDB81DRAFT_891244</name>
</gene>
<dbReference type="InterPro" id="IPR036259">
    <property type="entry name" value="MFS_trans_sf"/>
</dbReference>
<feature type="transmembrane region" description="Helical" evidence="7">
    <location>
        <begin position="414"/>
        <end position="433"/>
    </location>
</feature>
<dbReference type="SUPFAM" id="SSF103473">
    <property type="entry name" value="MFS general substrate transporter"/>
    <property type="match status" value="1"/>
</dbReference>
<dbReference type="PANTHER" id="PTHR48022:SF3">
    <property type="entry name" value="HEXOSE TRANSPORTER PROTEIN (AFU_ORTHOLOGUE AFUA_8G04480)-RELATED"/>
    <property type="match status" value="1"/>
</dbReference>
<dbReference type="InterPro" id="IPR050360">
    <property type="entry name" value="MFS_Sugar_Transporters"/>
</dbReference>
<dbReference type="Gene3D" id="1.20.1250.20">
    <property type="entry name" value="MFS general substrate transporter like domains"/>
    <property type="match status" value="1"/>
</dbReference>
<evidence type="ECO:0000256" key="3">
    <source>
        <dbReference type="ARBA" id="ARBA00022448"/>
    </source>
</evidence>
<dbReference type="EMBL" id="JAGMUV010000024">
    <property type="protein sequence ID" value="KAH7121681.1"/>
    <property type="molecule type" value="Genomic_DNA"/>
</dbReference>
<comment type="similarity">
    <text evidence="2">Belongs to the major facilitator superfamily. Sugar transporter (TC 2.A.1.1) family.</text>
</comment>
<dbReference type="AlphaFoldDB" id="A0A9P9IID2"/>
<feature type="transmembrane region" description="Helical" evidence="7">
    <location>
        <begin position="347"/>
        <end position="370"/>
    </location>
</feature>
<dbReference type="OrthoDB" id="6133115at2759"/>
<feature type="transmembrane region" description="Helical" evidence="7">
    <location>
        <begin position="189"/>
        <end position="212"/>
    </location>
</feature>
<evidence type="ECO:0000313" key="10">
    <source>
        <dbReference type="Proteomes" id="UP000738349"/>
    </source>
</evidence>
<dbReference type="FunFam" id="1.20.1250.20:FF:000134">
    <property type="entry name" value="MFS sugar transporter protein"/>
    <property type="match status" value="1"/>
</dbReference>
<feature type="transmembrane region" description="Helical" evidence="7">
    <location>
        <begin position="27"/>
        <end position="46"/>
    </location>
</feature>
<evidence type="ECO:0000256" key="2">
    <source>
        <dbReference type="ARBA" id="ARBA00010992"/>
    </source>
</evidence>
<keyword evidence="3" id="KW-0813">Transport</keyword>
<dbReference type="PANTHER" id="PTHR48022">
    <property type="entry name" value="PLASTIDIC GLUCOSE TRANSPORTER 4"/>
    <property type="match status" value="1"/>
</dbReference>
<reference evidence="9" key="1">
    <citation type="journal article" date="2021" name="Nat. Commun.">
        <title>Genetic determinants of endophytism in the Arabidopsis root mycobiome.</title>
        <authorList>
            <person name="Mesny F."/>
            <person name="Miyauchi S."/>
            <person name="Thiergart T."/>
            <person name="Pickel B."/>
            <person name="Atanasova L."/>
            <person name="Karlsson M."/>
            <person name="Huettel B."/>
            <person name="Barry K.W."/>
            <person name="Haridas S."/>
            <person name="Chen C."/>
            <person name="Bauer D."/>
            <person name="Andreopoulos W."/>
            <person name="Pangilinan J."/>
            <person name="LaButti K."/>
            <person name="Riley R."/>
            <person name="Lipzen A."/>
            <person name="Clum A."/>
            <person name="Drula E."/>
            <person name="Henrissat B."/>
            <person name="Kohler A."/>
            <person name="Grigoriev I.V."/>
            <person name="Martin F.M."/>
            <person name="Hacquard S."/>
        </authorList>
    </citation>
    <scope>NUCLEOTIDE SEQUENCE</scope>
    <source>
        <strain evidence="9">MPI-CAGE-AT-0147</strain>
    </source>
</reference>
<feature type="transmembrane region" description="Helical" evidence="7">
    <location>
        <begin position="163"/>
        <end position="183"/>
    </location>
</feature>